<evidence type="ECO:0000313" key="14">
    <source>
        <dbReference type="Proteomes" id="UP000605086"/>
    </source>
</evidence>
<proteinExistence type="inferred from homology"/>
<keyword evidence="5" id="KW-0378">Hydrolase</keyword>
<dbReference type="InterPro" id="IPR003959">
    <property type="entry name" value="ATPase_AAA_core"/>
</dbReference>
<feature type="domain" description="BCS1 N-terminal" evidence="12">
    <location>
        <begin position="22"/>
        <end position="193"/>
    </location>
</feature>
<evidence type="ECO:0000259" key="12">
    <source>
        <dbReference type="SMART" id="SM01024"/>
    </source>
</evidence>
<dbReference type="Proteomes" id="UP000605086">
    <property type="component" value="Unassembled WGS sequence"/>
</dbReference>
<accession>A0ABX2KKC4</accession>
<name>A0ABX2KKC4_9PROT</name>
<keyword evidence="8 10" id="KW-0472">Membrane</keyword>
<dbReference type="EMBL" id="WHOS01000014">
    <property type="protein sequence ID" value="NUB00249.1"/>
    <property type="molecule type" value="Genomic_DNA"/>
</dbReference>
<reference evidence="13 14" key="1">
    <citation type="submission" date="2019-10" db="EMBL/GenBank/DDBJ databases">
        <title>Genome sequence of Azospirillum melinis.</title>
        <authorList>
            <person name="Ambrosini A."/>
            <person name="Sant'Anna F.H."/>
            <person name="Cassan F.D."/>
            <person name="Souza E.M."/>
            <person name="Passaglia L.M.P."/>
        </authorList>
    </citation>
    <scope>NUCLEOTIDE SEQUENCE [LARGE SCALE GENOMIC DNA]</scope>
    <source>
        <strain evidence="13 14">TMCY0552</strain>
    </source>
</reference>
<evidence type="ECO:0000313" key="13">
    <source>
        <dbReference type="EMBL" id="NUB00249.1"/>
    </source>
</evidence>
<dbReference type="RefSeq" id="WP_174471485.1">
    <property type="nucleotide sequence ID" value="NZ_JAGINN010000005.1"/>
</dbReference>
<evidence type="ECO:0000256" key="8">
    <source>
        <dbReference type="ARBA" id="ARBA00023136"/>
    </source>
</evidence>
<dbReference type="InterPro" id="IPR003593">
    <property type="entry name" value="AAA+_ATPase"/>
</dbReference>
<dbReference type="InterPro" id="IPR050747">
    <property type="entry name" value="Mitochondrial_chaperone_BCS1"/>
</dbReference>
<keyword evidence="4" id="KW-0547">Nucleotide-binding</keyword>
<keyword evidence="3 10" id="KW-0812">Transmembrane</keyword>
<dbReference type="InterPro" id="IPR057495">
    <property type="entry name" value="AAA_lid_BCS1"/>
</dbReference>
<organism evidence="13 14">
    <name type="scientific">Azospirillum melinis</name>
    <dbReference type="NCBI Taxonomy" id="328839"/>
    <lineage>
        <taxon>Bacteria</taxon>
        <taxon>Pseudomonadati</taxon>
        <taxon>Pseudomonadota</taxon>
        <taxon>Alphaproteobacteria</taxon>
        <taxon>Rhodospirillales</taxon>
        <taxon>Azospirillaceae</taxon>
        <taxon>Azospirillum</taxon>
    </lineage>
</organism>
<evidence type="ECO:0000256" key="9">
    <source>
        <dbReference type="ARBA" id="ARBA00048778"/>
    </source>
</evidence>
<evidence type="ECO:0000256" key="2">
    <source>
        <dbReference type="ARBA" id="ARBA00007448"/>
    </source>
</evidence>
<keyword evidence="6" id="KW-0067">ATP-binding</keyword>
<dbReference type="Pfam" id="PF00004">
    <property type="entry name" value="AAA"/>
    <property type="match status" value="1"/>
</dbReference>
<dbReference type="PANTHER" id="PTHR23070">
    <property type="entry name" value="BCS1 AAA-TYPE ATPASE"/>
    <property type="match status" value="1"/>
</dbReference>
<evidence type="ECO:0000256" key="5">
    <source>
        <dbReference type="ARBA" id="ARBA00022801"/>
    </source>
</evidence>
<evidence type="ECO:0000256" key="6">
    <source>
        <dbReference type="ARBA" id="ARBA00022840"/>
    </source>
</evidence>
<feature type="domain" description="AAA+ ATPase" evidence="11">
    <location>
        <begin position="224"/>
        <end position="352"/>
    </location>
</feature>
<evidence type="ECO:0000259" key="11">
    <source>
        <dbReference type="SMART" id="SM00382"/>
    </source>
</evidence>
<dbReference type="InterPro" id="IPR027417">
    <property type="entry name" value="P-loop_NTPase"/>
</dbReference>
<evidence type="ECO:0000256" key="4">
    <source>
        <dbReference type="ARBA" id="ARBA00022741"/>
    </source>
</evidence>
<dbReference type="Pfam" id="PF08740">
    <property type="entry name" value="BCS1_N"/>
    <property type="match status" value="1"/>
</dbReference>
<evidence type="ECO:0000256" key="3">
    <source>
        <dbReference type="ARBA" id="ARBA00022692"/>
    </source>
</evidence>
<comment type="similarity">
    <text evidence="2">Belongs to the AAA ATPase family. BCS1 subfamily.</text>
</comment>
<comment type="subcellular location">
    <subcellularLocation>
        <location evidence="1">Membrane</location>
        <topology evidence="1">Single-pass membrane protein</topology>
    </subcellularLocation>
</comment>
<dbReference type="Gene3D" id="3.40.50.300">
    <property type="entry name" value="P-loop containing nucleotide triphosphate hydrolases"/>
    <property type="match status" value="1"/>
</dbReference>
<comment type="caution">
    <text evidence="13">The sequence shown here is derived from an EMBL/GenBank/DDBJ whole genome shotgun (WGS) entry which is preliminary data.</text>
</comment>
<dbReference type="Pfam" id="PF25426">
    <property type="entry name" value="AAA_lid_BCS1"/>
    <property type="match status" value="1"/>
</dbReference>
<dbReference type="SMART" id="SM00382">
    <property type="entry name" value="AAA"/>
    <property type="match status" value="1"/>
</dbReference>
<dbReference type="InterPro" id="IPR014851">
    <property type="entry name" value="BCS1_N"/>
</dbReference>
<dbReference type="CDD" id="cd19510">
    <property type="entry name" value="RecA-like_BCS1"/>
    <property type="match status" value="1"/>
</dbReference>
<sequence length="416" mass="45256">MLEALSQAVAAQLNNQVFTGGLALGAFGVVGAAILRLLPSLLRFIVEAWFITTVTVDSRSPLFEALVAWFAAHPYNARCRRLTAARVPQGDAEVLRLSPGQGSHFLREGGVLLWIERSVGVGKEGMVSAGRQPVETITMRALSRDRAVLTNLLLTVDRQFGGRDSDCIAVHMVESYGEWSGRTTIRRRPLSSVFLADGVGEALLEDARTFLASEAWYRTRGIPWRRGYLLYGPPGTGKTSLIRALASELDLDLSIVNLASDRLDDQQLCALLGTAPARSVLLFEDIDAVFRDRDAETAGRGITFSGLLNAIDGVMSQEGHLLVMTTNHLDRLDPALIRPGRIDRRQEIGLAEGGQIARMFRAFYPDRRDLAEAFVAALDGRALAPAALQGHFLQYRSDPEGAVRTAGTLGAQPPQP</sequence>
<keyword evidence="14" id="KW-1185">Reference proteome</keyword>
<keyword evidence="7 10" id="KW-1133">Transmembrane helix</keyword>
<evidence type="ECO:0000256" key="7">
    <source>
        <dbReference type="ARBA" id="ARBA00022989"/>
    </source>
</evidence>
<gene>
    <name evidence="13" type="ORF">GBZ48_13225</name>
</gene>
<evidence type="ECO:0000256" key="10">
    <source>
        <dbReference type="SAM" id="Phobius"/>
    </source>
</evidence>
<dbReference type="SMART" id="SM01024">
    <property type="entry name" value="BCS1_N"/>
    <property type="match status" value="1"/>
</dbReference>
<comment type="catalytic activity">
    <reaction evidence="9">
        <text>ATP + H2O = ADP + phosphate + H(+)</text>
        <dbReference type="Rhea" id="RHEA:13065"/>
        <dbReference type="ChEBI" id="CHEBI:15377"/>
        <dbReference type="ChEBI" id="CHEBI:15378"/>
        <dbReference type="ChEBI" id="CHEBI:30616"/>
        <dbReference type="ChEBI" id="CHEBI:43474"/>
        <dbReference type="ChEBI" id="CHEBI:456216"/>
    </reaction>
    <physiologicalReaction direction="left-to-right" evidence="9">
        <dbReference type="Rhea" id="RHEA:13066"/>
    </physiologicalReaction>
</comment>
<feature type="transmembrane region" description="Helical" evidence="10">
    <location>
        <begin position="20"/>
        <end position="38"/>
    </location>
</feature>
<evidence type="ECO:0000256" key="1">
    <source>
        <dbReference type="ARBA" id="ARBA00004167"/>
    </source>
</evidence>
<protein>
    <submittedName>
        <fullName evidence="13">AAA family ATPase</fullName>
    </submittedName>
</protein>
<dbReference type="SUPFAM" id="SSF52540">
    <property type="entry name" value="P-loop containing nucleoside triphosphate hydrolases"/>
    <property type="match status" value="1"/>
</dbReference>